<organism evidence="2 3">
    <name type="scientific">Mycolicibacterium mucogenicum DSM 44124</name>
    <dbReference type="NCBI Taxonomy" id="1226753"/>
    <lineage>
        <taxon>Bacteria</taxon>
        <taxon>Bacillati</taxon>
        <taxon>Actinomycetota</taxon>
        <taxon>Actinomycetes</taxon>
        <taxon>Mycobacteriales</taxon>
        <taxon>Mycobacteriaceae</taxon>
        <taxon>Mycolicibacterium</taxon>
    </lineage>
</organism>
<dbReference type="Pfam" id="PF13577">
    <property type="entry name" value="SnoaL_4"/>
    <property type="match status" value="1"/>
</dbReference>
<dbReference type="InterPro" id="IPR032710">
    <property type="entry name" value="NTF2-like_dom_sf"/>
</dbReference>
<dbReference type="GeneID" id="76729013"/>
<dbReference type="Gene3D" id="3.10.450.50">
    <property type="match status" value="1"/>
</dbReference>
<evidence type="ECO:0000313" key="2">
    <source>
        <dbReference type="EMBL" id="QPG69363.1"/>
    </source>
</evidence>
<accession>A0A8E4R7Y0</accession>
<gene>
    <name evidence="2" type="ORF">C1S78_029030</name>
</gene>
<name>A0A8E4R7Y0_MYCMU</name>
<evidence type="ECO:0000313" key="3">
    <source>
        <dbReference type="Proteomes" id="UP000309231"/>
    </source>
</evidence>
<dbReference type="InterPro" id="IPR037401">
    <property type="entry name" value="SnoaL-like"/>
</dbReference>
<dbReference type="EMBL" id="CP062008">
    <property type="protein sequence ID" value="QPG69363.1"/>
    <property type="molecule type" value="Genomic_DNA"/>
</dbReference>
<dbReference type="Proteomes" id="UP000309231">
    <property type="component" value="Chromosome"/>
</dbReference>
<dbReference type="SUPFAM" id="SSF54427">
    <property type="entry name" value="NTF2-like"/>
    <property type="match status" value="1"/>
</dbReference>
<sequence length="153" mass="16924">MSEAAVHSAVQKLVDAEELRTGLGTFARMVDGKRWAEASQVFADDVTFDYGDQGPQSGLPALVATFRRYLEKCGGTQHLIGSIQVEVRDDDKAVTRAYVQARHQGLGPLAADTFDTNGEYTDTWARRPEGWRIVHRISRWSAMSGNPAVLFPQ</sequence>
<evidence type="ECO:0000259" key="1">
    <source>
        <dbReference type="Pfam" id="PF13577"/>
    </source>
</evidence>
<dbReference type="RefSeq" id="WP_171024478.1">
    <property type="nucleotide sequence ID" value="NZ_ANBS01000002.1"/>
</dbReference>
<reference evidence="2 3" key="2">
    <citation type="journal article" date="2019" name="Sci. Rep.">
        <title>Insight into the biology of Mycobacterium mucogenicum and Mycobacterium neoaurum clade members.</title>
        <authorList>
            <person name="Behra P.R.K."/>
            <person name="Pettersson B.M.F."/>
            <person name="Ramesh M."/>
            <person name="Dasgupta S."/>
            <person name="Kirsebom L.A."/>
        </authorList>
    </citation>
    <scope>NUCLEOTIDE SEQUENCE [LARGE SCALE GENOMIC DNA]</scope>
    <source>
        <strain evidence="2 3">DSM 44124</strain>
    </source>
</reference>
<dbReference type="KEGG" id="mmuc:C1S78_029030"/>
<keyword evidence="3" id="KW-1185">Reference proteome</keyword>
<reference evidence="2 3" key="1">
    <citation type="journal article" date="2019" name="BMC Evol. Biol.">
        <title>Comparative genomics of Mycobacterium mucogenicum and Mycobacterium neoaurum clade members emphasizing tRNA and non-coding RNA.</title>
        <authorList>
            <person name="Behra P.R.K."/>
            <person name="Pettersson B.M.F."/>
            <person name="Das S."/>
            <person name="Dasgupta S."/>
            <person name="Kirsebom L.A."/>
        </authorList>
    </citation>
    <scope>NUCLEOTIDE SEQUENCE [LARGE SCALE GENOMIC DNA]</scope>
    <source>
        <strain evidence="2 3">DSM 44124</strain>
    </source>
</reference>
<dbReference type="CDD" id="cd00531">
    <property type="entry name" value="NTF2_like"/>
    <property type="match status" value="1"/>
</dbReference>
<dbReference type="AlphaFoldDB" id="A0A8E4R7Y0"/>
<feature type="domain" description="SnoaL-like" evidence="1">
    <location>
        <begin position="12"/>
        <end position="136"/>
    </location>
</feature>
<proteinExistence type="predicted"/>
<protein>
    <submittedName>
        <fullName evidence="2">Nuclear transport factor 2 family protein</fullName>
    </submittedName>
</protein>